<dbReference type="PANTHER" id="PTHR47151">
    <property type="entry name" value="LEU/ILE/VAL-BINDING ABC TRANSPORTER SUBUNIT"/>
    <property type="match status" value="1"/>
</dbReference>
<evidence type="ECO:0000256" key="5">
    <source>
        <dbReference type="SAM" id="SignalP"/>
    </source>
</evidence>
<accession>A0ABX5K6Q6</accession>
<dbReference type="Gene3D" id="3.40.50.2300">
    <property type="match status" value="2"/>
</dbReference>
<dbReference type="InterPro" id="IPR000709">
    <property type="entry name" value="Leu_Ile_Val-bd"/>
</dbReference>
<comment type="similarity">
    <text evidence="1">Belongs to the leucine-binding protein family.</text>
</comment>
<keyword evidence="3 5" id="KW-0732">Signal</keyword>
<evidence type="ECO:0000313" key="7">
    <source>
        <dbReference type="EMBL" id="PVX61124.1"/>
    </source>
</evidence>
<feature type="signal peptide" evidence="5">
    <location>
        <begin position="1"/>
        <end position="28"/>
    </location>
</feature>
<dbReference type="InterPro" id="IPR028082">
    <property type="entry name" value="Peripla_BP_I"/>
</dbReference>
<feature type="chain" id="PRO_5046601387" evidence="5">
    <location>
        <begin position="29"/>
        <end position="383"/>
    </location>
</feature>
<dbReference type="RefSeq" id="WP_116615060.1">
    <property type="nucleotide sequence ID" value="NZ_QEOB01000044.1"/>
</dbReference>
<name>A0ABX5K6Q6_9BURK</name>
<dbReference type="PANTHER" id="PTHR47151:SF2">
    <property type="entry name" value="AMINO ACID BINDING PROTEIN"/>
    <property type="match status" value="1"/>
</dbReference>
<evidence type="ECO:0000259" key="6">
    <source>
        <dbReference type="Pfam" id="PF13458"/>
    </source>
</evidence>
<comment type="caution">
    <text evidence="7">The sequence shown here is derived from an EMBL/GenBank/DDBJ whole genome shotgun (WGS) entry which is preliminary data.</text>
</comment>
<dbReference type="SUPFAM" id="SSF53822">
    <property type="entry name" value="Periplasmic binding protein-like I"/>
    <property type="match status" value="1"/>
</dbReference>
<keyword evidence="2" id="KW-0813">Transport</keyword>
<reference evidence="7 8" key="1">
    <citation type="submission" date="2018-05" db="EMBL/GenBank/DDBJ databases">
        <title>Genomic Encyclopedia of Type Strains, Phase IV (KMG-V): Genome sequencing to study the core and pangenomes of soil and plant-associated prokaryotes.</title>
        <authorList>
            <person name="Whitman W."/>
        </authorList>
    </citation>
    <scope>NUCLEOTIDE SEQUENCE [LARGE SCALE GENOMIC DNA]</scope>
    <source>
        <strain evidence="7 8">SCZa-39</strain>
    </source>
</reference>
<proteinExistence type="inferred from homology"/>
<dbReference type="Proteomes" id="UP000245712">
    <property type="component" value="Unassembled WGS sequence"/>
</dbReference>
<dbReference type="CDD" id="cd06342">
    <property type="entry name" value="PBP1_ABC_LIVBP-like"/>
    <property type="match status" value="1"/>
</dbReference>
<protein>
    <submittedName>
        <fullName evidence="7">Amino acid/amide ABC transporter substrate-binding protein (HAAT family)</fullName>
    </submittedName>
</protein>
<gene>
    <name evidence="7" type="ORF">C7402_14410</name>
</gene>
<evidence type="ECO:0000256" key="2">
    <source>
        <dbReference type="ARBA" id="ARBA00022448"/>
    </source>
</evidence>
<feature type="domain" description="Leucine-binding protein" evidence="6">
    <location>
        <begin position="32"/>
        <end position="373"/>
    </location>
</feature>
<keyword evidence="4" id="KW-0029">Amino-acid transport</keyword>
<keyword evidence="8" id="KW-1185">Reference proteome</keyword>
<dbReference type="PRINTS" id="PR00337">
    <property type="entry name" value="LEUILEVALBP"/>
</dbReference>
<organism evidence="7 8">
    <name type="scientific">Paraburkholderia unamae</name>
    <dbReference type="NCBI Taxonomy" id="219649"/>
    <lineage>
        <taxon>Bacteria</taxon>
        <taxon>Pseudomonadati</taxon>
        <taxon>Pseudomonadota</taxon>
        <taxon>Betaproteobacteria</taxon>
        <taxon>Burkholderiales</taxon>
        <taxon>Burkholderiaceae</taxon>
        <taxon>Paraburkholderia</taxon>
    </lineage>
</organism>
<evidence type="ECO:0000256" key="1">
    <source>
        <dbReference type="ARBA" id="ARBA00010062"/>
    </source>
</evidence>
<evidence type="ECO:0000256" key="3">
    <source>
        <dbReference type="ARBA" id="ARBA00022729"/>
    </source>
</evidence>
<evidence type="ECO:0000313" key="8">
    <source>
        <dbReference type="Proteomes" id="UP000245712"/>
    </source>
</evidence>
<dbReference type="InterPro" id="IPR028081">
    <property type="entry name" value="Leu-bd"/>
</dbReference>
<sequence>MCTERKIRLLPSLCTCVVLGLSGGLAHAAALTVKVGVVGPLTGQDAGYGKDILNGVTMAVDEANGQHPRIGADDVRFEIVSQDDQSDPRTAVQVAQKLVDGGVAVVIGHFNSGTTLPSSTLYDRAGIPMITPSATNPSITARGYANVFRIIATDAQNAGNAGAYAVKVTKATRIAVLDDRTAFGQGEADEFVRAVNAAGGTIVDREYTNDKAVDFSAQLTHIKSLNADLLFFGGLDTQSALIVKRMKQLGMKAQFLAGGGVADVNFLKLAGPAAEGAMAWENGPSLQSLPGGNGFANQYKARFGGDPLPYSPFAYDSTRMAIAAMQAAKSAAPGDISRALKGLEFNGVTGAISFAQNGDRNHAICTLYQVSDGAWKPVTSSAR</sequence>
<dbReference type="Pfam" id="PF13458">
    <property type="entry name" value="Peripla_BP_6"/>
    <property type="match status" value="1"/>
</dbReference>
<evidence type="ECO:0000256" key="4">
    <source>
        <dbReference type="ARBA" id="ARBA00022970"/>
    </source>
</evidence>
<dbReference type="EMBL" id="QEOB01000044">
    <property type="protein sequence ID" value="PVX61124.1"/>
    <property type="molecule type" value="Genomic_DNA"/>
</dbReference>